<evidence type="ECO:0000313" key="4">
    <source>
        <dbReference type="Proteomes" id="UP000199055"/>
    </source>
</evidence>
<dbReference type="RefSeq" id="WP_093658251.1">
    <property type="nucleotide sequence ID" value="NZ_FOET01000004.1"/>
</dbReference>
<organism evidence="3 4">
    <name type="scientific">Streptomyces radiopugnans</name>
    <dbReference type="NCBI Taxonomy" id="403935"/>
    <lineage>
        <taxon>Bacteria</taxon>
        <taxon>Bacillati</taxon>
        <taxon>Actinomycetota</taxon>
        <taxon>Actinomycetes</taxon>
        <taxon>Kitasatosporales</taxon>
        <taxon>Streptomycetaceae</taxon>
        <taxon>Streptomyces</taxon>
    </lineage>
</organism>
<protein>
    <submittedName>
        <fullName evidence="3">Uncharacterized protein</fullName>
    </submittedName>
</protein>
<proteinExistence type="predicted"/>
<dbReference type="Pfam" id="PF19950">
    <property type="entry name" value="DUF6412"/>
    <property type="match status" value="1"/>
</dbReference>
<sequence>MPYGGSSGLTGASCSLRRHIPLGPPALLIPPVLTALLVLLTGLQSAHGGGLAEAAAALAATAAAGTALAVAALLTACRARPAPPARIRTALRDRERRTAFLPQRDPDASGRPRPRAPGRPLPTAG</sequence>
<feature type="transmembrane region" description="Helical" evidence="2">
    <location>
        <begin position="55"/>
        <end position="77"/>
    </location>
</feature>
<keyword evidence="2" id="KW-1133">Transmembrane helix</keyword>
<accession>A0A1H9DS75</accession>
<feature type="compositionally biased region" description="Basic and acidic residues" evidence="1">
    <location>
        <begin position="90"/>
        <end position="110"/>
    </location>
</feature>
<dbReference type="InterPro" id="IPR045635">
    <property type="entry name" value="DUF6412"/>
</dbReference>
<dbReference type="AlphaFoldDB" id="A0A1H9DS75"/>
<keyword evidence="2" id="KW-0472">Membrane</keyword>
<feature type="compositionally biased region" description="Pro residues" evidence="1">
    <location>
        <begin position="115"/>
        <end position="125"/>
    </location>
</feature>
<feature type="region of interest" description="Disordered" evidence="1">
    <location>
        <begin position="85"/>
        <end position="125"/>
    </location>
</feature>
<feature type="transmembrane region" description="Helical" evidence="2">
    <location>
        <begin position="26"/>
        <end position="43"/>
    </location>
</feature>
<gene>
    <name evidence="3" type="ORF">SAMN05216481_104223</name>
</gene>
<keyword evidence="4" id="KW-1185">Reference proteome</keyword>
<dbReference type="Proteomes" id="UP000199055">
    <property type="component" value="Unassembled WGS sequence"/>
</dbReference>
<evidence type="ECO:0000256" key="2">
    <source>
        <dbReference type="SAM" id="Phobius"/>
    </source>
</evidence>
<dbReference type="STRING" id="403935.SAMN05216481_104223"/>
<reference evidence="3 4" key="1">
    <citation type="submission" date="2016-10" db="EMBL/GenBank/DDBJ databases">
        <authorList>
            <person name="de Groot N.N."/>
        </authorList>
    </citation>
    <scope>NUCLEOTIDE SEQUENCE [LARGE SCALE GENOMIC DNA]</scope>
    <source>
        <strain evidence="3 4">CGMCC 4.3519</strain>
    </source>
</reference>
<evidence type="ECO:0000256" key="1">
    <source>
        <dbReference type="SAM" id="MobiDB-lite"/>
    </source>
</evidence>
<evidence type="ECO:0000313" key="3">
    <source>
        <dbReference type="EMBL" id="SEQ15558.1"/>
    </source>
</evidence>
<keyword evidence="2" id="KW-0812">Transmembrane</keyword>
<dbReference type="EMBL" id="FOET01000004">
    <property type="protein sequence ID" value="SEQ15558.1"/>
    <property type="molecule type" value="Genomic_DNA"/>
</dbReference>
<name>A0A1H9DS75_9ACTN</name>